<keyword evidence="2" id="KW-1185">Reference proteome</keyword>
<evidence type="ECO:0000313" key="1">
    <source>
        <dbReference type="EMBL" id="GFS38005.1"/>
    </source>
</evidence>
<reference evidence="1" key="1">
    <citation type="submission" date="2020-08" db="EMBL/GenBank/DDBJ databases">
        <title>Multicomponent nature underlies the extraordinary mechanical properties of spider dragline silk.</title>
        <authorList>
            <person name="Kono N."/>
            <person name="Nakamura H."/>
            <person name="Mori M."/>
            <person name="Yoshida Y."/>
            <person name="Ohtoshi R."/>
            <person name="Malay A.D."/>
            <person name="Moran D.A.P."/>
            <person name="Tomita M."/>
            <person name="Numata K."/>
            <person name="Arakawa K."/>
        </authorList>
    </citation>
    <scope>NUCLEOTIDE SEQUENCE</scope>
</reference>
<organism evidence="1 2">
    <name type="scientific">Nephila pilipes</name>
    <name type="common">Giant wood spider</name>
    <name type="synonym">Nephila maculata</name>
    <dbReference type="NCBI Taxonomy" id="299642"/>
    <lineage>
        <taxon>Eukaryota</taxon>
        <taxon>Metazoa</taxon>
        <taxon>Ecdysozoa</taxon>
        <taxon>Arthropoda</taxon>
        <taxon>Chelicerata</taxon>
        <taxon>Arachnida</taxon>
        <taxon>Araneae</taxon>
        <taxon>Araneomorphae</taxon>
        <taxon>Entelegynae</taxon>
        <taxon>Araneoidea</taxon>
        <taxon>Nephilidae</taxon>
        <taxon>Nephila</taxon>
    </lineage>
</organism>
<dbReference type="Proteomes" id="UP000887013">
    <property type="component" value="Unassembled WGS sequence"/>
</dbReference>
<proteinExistence type="predicted"/>
<dbReference type="AlphaFoldDB" id="A0A8X6ICZ5"/>
<dbReference type="EMBL" id="BMAW01043181">
    <property type="protein sequence ID" value="GFS38005.1"/>
    <property type="molecule type" value="Genomic_DNA"/>
</dbReference>
<evidence type="ECO:0000313" key="2">
    <source>
        <dbReference type="Proteomes" id="UP000887013"/>
    </source>
</evidence>
<name>A0A8X6ICZ5_NEPPI</name>
<accession>A0A8X6ICZ5</accession>
<protein>
    <submittedName>
        <fullName evidence="1">Uncharacterized protein</fullName>
    </submittedName>
</protein>
<comment type="caution">
    <text evidence="1">The sequence shown here is derived from an EMBL/GenBank/DDBJ whole genome shotgun (WGS) entry which is preliminary data.</text>
</comment>
<gene>
    <name evidence="1" type="ORF">NPIL_433741</name>
</gene>
<sequence length="84" mass="9272">MSGTMIWGSSTQRILMAIPRETGNSRPTFRRRVAGSFCGGFQLGSGRQSMLTFSPRFGLTACDARNHPPLHSLFPRKARKTDTA</sequence>